<keyword evidence="10 12" id="KW-1133">Transmembrane helix</keyword>
<evidence type="ECO:0000256" key="8">
    <source>
        <dbReference type="ARBA" id="ARBA00022692"/>
    </source>
</evidence>
<proteinExistence type="inferred from homology"/>
<evidence type="ECO:0000256" key="1">
    <source>
        <dbReference type="ARBA" id="ARBA00002442"/>
    </source>
</evidence>
<evidence type="ECO:0000313" key="14">
    <source>
        <dbReference type="Proteomes" id="UP001501323"/>
    </source>
</evidence>
<sequence length="56" mass="6366">MTYREYVLAAYAVFAAVLAWDYVAPRLRMAQLRRAARREAARRATAKQPLAGGLQR</sequence>
<evidence type="ECO:0000256" key="12">
    <source>
        <dbReference type="RuleBase" id="RU363101"/>
    </source>
</evidence>
<keyword evidence="14" id="KW-1185">Reference proteome</keyword>
<keyword evidence="6 12" id="KW-1003">Cell membrane</keyword>
<accession>A0ABP9E0B2</accession>
<comment type="subcellular location">
    <subcellularLocation>
        <location evidence="2 12">Cell inner membrane</location>
        <topology evidence="2 12">Single-pass membrane protein</topology>
    </subcellularLocation>
</comment>
<protein>
    <recommendedName>
        <fullName evidence="4 12">Heme exporter protein D</fullName>
    </recommendedName>
</protein>
<keyword evidence="8 12" id="KW-0812">Transmembrane</keyword>
<evidence type="ECO:0000256" key="10">
    <source>
        <dbReference type="ARBA" id="ARBA00022989"/>
    </source>
</evidence>
<evidence type="ECO:0000256" key="11">
    <source>
        <dbReference type="ARBA" id="ARBA00023136"/>
    </source>
</evidence>
<dbReference type="EMBL" id="BAABJY010000002">
    <property type="protein sequence ID" value="GAA4864678.1"/>
    <property type="molecule type" value="Genomic_DNA"/>
</dbReference>
<evidence type="ECO:0000256" key="2">
    <source>
        <dbReference type="ARBA" id="ARBA00004377"/>
    </source>
</evidence>
<evidence type="ECO:0000256" key="9">
    <source>
        <dbReference type="ARBA" id="ARBA00022748"/>
    </source>
</evidence>
<keyword evidence="9 12" id="KW-0201">Cytochrome c-type biogenesis</keyword>
<evidence type="ECO:0000256" key="7">
    <source>
        <dbReference type="ARBA" id="ARBA00022519"/>
    </source>
</evidence>
<keyword evidence="11 12" id="KW-0472">Membrane</keyword>
<dbReference type="Proteomes" id="UP001501323">
    <property type="component" value="Unassembled WGS sequence"/>
</dbReference>
<keyword evidence="5 12" id="KW-0813">Transport</keyword>
<dbReference type="InterPro" id="IPR007078">
    <property type="entry name" value="Haem_export_protD_CcmD"/>
</dbReference>
<evidence type="ECO:0000256" key="4">
    <source>
        <dbReference type="ARBA" id="ARBA00016461"/>
    </source>
</evidence>
<dbReference type="RefSeq" id="WP_345294984.1">
    <property type="nucleotide sequence ID" value="NZ_BAABJY010000002.1"/>
</dbReference>
<evidence type="ECO:0000256" key="5">
    <source>
        <dbReference type="ARBA" id="ARBA00022448"/>
    </source>
</evidence>
<dbReference type="Pfam" id="PF04995">
    <property type="entry name" value="CcmD"/>
    <property type="match status" value="1"/>
</dbReference>
<comment type="function">
    <text evidence="1 12">Required for the export of heme to the periplasm for the biogenesis of c-type cytochromes.</text>
</comment>
<keyword evidence="7 12" id="KW-0997">Cell inner membrane</keyword>
<evidence type="ECO:0000256" key="3">
    <source>
        <dbReference type="ARBA" id="ARBA00008741"/>
    </source>
</evidence>
<feature type="transmembrane region" description="Helical" evidence="12">
    <location>
        <begin position="6"/>
        <end position="24"/>
    </location>
</feature>
<name>A0ABP9E0B2_9GAMM</name>
<organism evidence="13 14">
    <name type="scientific">Luteimonas vadosa</name>
    <dbReference type="NCBI Taxonomy" id="1165507"/>
    <lineage>
        <taxon>Bacteria</taxon>
        <taxon>Pseudomonadati</taxon>
        <taxon>Pseudomonadota</taxon>
        <taxon>Gammaproteobacteria</taxon>
        <taxon>Lysobacterales</taxon>
        <taxon>Lysobacteraceae</taxon>
        <taxon>Luteimonas</taxon>
    </lineage>
</organism>
<comment type="similarity">
    <text evidence="3 12">Belongs to the CcmD/CycX/HelD family.</text>
</comment>
<evidence type="ECO:0000256" key="6">
    <source>
        <dbReference type="ARBA" id="ARBA00022475"/>
    </source>
</evidence>
<evidence type="ECO:0000313" key="13">
    <source>
        <dbReference type="EMBL" id="GAA4864678.1"/>
    </source>
</evidence>
<gene>
    <name evidence="13" type="ORF">GCM10023332_16040</name>
</gene>
<reference evidence="14" key="1">
    <citation type="journal article" date="2019" name="Int. J. Syst. Evol. Microbiol.">
        <title>The Global Catalogue of Microorganisms (GCM) 10K type strain sequencing project: providing services to taxonomists for standard genome sequencing and annotation.</title>
        <authorList>
            <consortium name="The Broad Institute Genomics Platform"/>
            <consortium name="The Broad Institute Genome Sequencing Center for Infectious Disease"/>
            <person name="Wu L."/>
            <person name="Ma J."/>
        </authorList>
    </citation>
    <scope>NUCLEOTIDE SEQUENCE [LARGE SCALE GENOMIC DNA]</scope>
    <source>
        <strain evidence="14">JCM 18392</strain>
    </source>
</reference>
<comment type="caution">
    <text evidence="13">The sequence shown here is derived from an EMBL/GenBank/DDBJ whole genome shotgun (WGS) entry which is preliminary data.</text>
</comment>